<gene>
    <name evidence="3" type="primary">yedY_2</name>
    <name evidence="3" type="ORF">Pla8534_38960</name>
</gene>
<reference evidence="3 4" key="1">
    <citation type="submission" date="2019-02" db="EMBL/GenBank/DDBJ databases">
        <title>Deep-cultivation of Planctomycetes and their phenomic and genomic characterization uncovers novel biology.</title>
        <authorList>
            <person name="Wiegand S."/>
            <person name="Jogler M."/>
            <person name="Boedeker C."/>
            <person name="Pinto D."/>
            <person name="Vollmers J."/>
            <person name="Rivas-Marin E."/>
            <person name="Kohn T."/>
            <person name="Peeters S.H."/>
            <person name="Heuer A."/>
            <person name="Rast P."/>
            <person name="Oberbeckmann S."/>
            <person name="Bunk B."/>
            <person name="Jeske O."/>
            <person name="Meyerdierks A."/>
            <person name="Storesund J.E."/>
            <person name="Kallscheuer N."/>
            <person name="Luecker S."/>
            <person name="Lage O.M."/>
            <person name="Pohl T."/>
            <person name="Merkel B.J."/>
            <person name="Hornburger P."/>
            <person name="Mueller R.-W."/>
            <person name="Bruemmer F."/>
            <person name="Labrenz M."/>
            <person name="Spormann A.M."/>
            <person name="Op den Camp H."/>
            <person name="Overmann J."/>
            <person name="Amann R."/>
            <person name="Jetten M.S.M."/>
            <person name="Mascher T."/>
            <person name="Medema M.H."/>
            <person name="Devos D.P."/>
            <person name="Kaster A.-K."/>
            <person name="Ovreas L."/>
            <person name="Rohde M."/>
            <person name="Galperin M.Y."/>
            <person name="Jogler C."/>
        </authorList>
    </citation>
    <scope>NUCLEOTIDE SEQUENCE [LARGE SCALE GENOMIC DNA]</scope>
    <source>
        <strain evidence="3 4">Pla85_3_4</strain>
    </source>
</reference>
<proteinExistence type="predicted"/>
<dbReference type="InterPro" id="IPR000572">
    <property type="entry name" value="OxRdtase_Mopterin-bd_dom"/>
</dbReference>
<dbReference type="InterPro" id="IPR036374">
    <property type="entry name" value="OxRdtase_Mopterin-bd_sf"/>
</dbReference>
<evidence type="ECO:0000313" key="3">
    <source>
        <dbReference type="EMBL" id="QDU96077.1"/>
    </source>
</evidence>
<dbReference type="AlphaFoldDB" id="A0A518DW62"/>
<dbReference type="PANTHER" id="PTHR43032:SF3">
    <property type="entry name" value="PROTEIN-METHIONINE-SULFOXIDE REDUCTASE CATALYTIC SUBUNIT MSRP"/>
    <property type="match status" value="1"/>
</dbReference>
<dbReference type="EMBL" id="CP036433">
    <property type="protein sequence ID" value="QDU96077.1"/>
    <property type="molecule type" value="Genomic_DNA"/>
</dbReference>
<keyword evidence="1" id="KW-0812">Transmembrane</keyword>
<keyword evidence="1" id="KW-1133">Transmembrane helix</keyword>
<organism evidence="3 4">
    <name type="scientific">Lignipirellula cremea</name>
    <dbReference type="NCBI Taxonomy" id="2528010"/>
    <lineage>
        <taxon>Bacteria</taxon>
        <taxon>Pseudomonadati</taxon>
        <taxon>Planctomycetota</taxon>
        <taxon>Planctomycetia</taxon>
        <taxon>Pirellulales</taxon>
        <taxon>Pirellulaceae</taxon>
        <taxon>Lignipirellula</taxon>
    </lineage>
</organism>
<dbReference type="PANTHER" id="PTHR43032">
    <property type="entry name" value="PROTEIN-METHIONINE-SULFOXIDE REDUCTASE"/>
    <property type="match status" value="1"/>
</dbReference>
<dbReference type="NCBIfam" id="NF003767">
    <property type="entry name" value="PRK05363.1"/>
    <property type="match status" value="1"/>
</dbReference>
<sequence>MFFHKKRPHDPDGKETPRDVFMNRRRWLGVGLGASAGAIAAAAAYRWQFWNWGGSEEEVIGAGYLSPNSLAKFSPHYPAAKAAEFAYGRTETPRLDAAKYCNFYEFTNKKWVWRYVEPLQPYPWTITVEGLCRQPFTIDLDEFYRRYGDDLEERQYRHRCVERWAMAVPWTGLPLARLLLDADPLPEATFVRFVSFNRPDEASRQQDASYPWPYTEGLTIAEAMNDLALLTTGVYGEPLLKQHGAPLRMVIPWKYGYKSIKSIMRIELVRYEPSTFWTTLNPTAYPFQSNVNPLDVTPWRQDSEWMLGTREDFPTEYLNGYADQVGELYS</sequence>
<dbReference type="Proteomes" id="UP000317648">
    <property type="component" value="Chromosome"/>
</dbReference>
<dbReference type="Pfam" id="PF00174">
    <property type="entry name" value="Oxidored_molyb"/>
    <property type="match status" value="1"/>
</dbReference>
<name>A0A518DW62_9BACT</name>
<dbReference type="EC" id="1.8.-.-" evidence="3"/>
<accession>A0A518DW62</accession>
<dbReference type="KEGG" id="lcre:Pla8534_38960"/>
<keyword evidence="4" id="KW-1185">Reference proteome</keyword>
<feature type="transmembrane region" description="Helical" evidence="1">
    <location>
        <begin position="27"/>
        <end position="47"/>
    </location>
</feature>
<keyword evidence="3" id="KW-0560">Oxidoreductase</keyword>
<dbReference type="Gene3D" id="3.90.420.10">
    <property type="entry name" value="Oxidoreductase, molybdopterin-binding domain"/>
    <property type="match status" value="1"/>
</dbReference>
<dbReference type="RefSeq" id="WP_197442383.1">
    <property type="nucleotide sequence ID" value="NZ_CP036433.1"/>
</dbReference>
<evidence type="ECO:0000313" key="4">
    <source>
        <dbReference type="Proteomes" id="UP000317648"/>
    </source>
</evidence>
<evidence type="ECO:0000256" key="1">
    <source>
        <dbReference type="SAM" id="Phobius"/>
    </source>
</evidence>
<evidence type="ECO:0000259" key="2">
    <source>
        <dbReference type="Pfam" id="PF00174"/>
    </source>
</evidence>
<keyword evidence="1" id="KW-0472">Membrane</keyword>
<dbReference type="GO" id="GO:0016491">
    <property type="term" value="F:oxidoreductase activity"/>
    <property type="evidence" value="ECO:0007669"/>
    <property type="project" value="UniProtKB-KW"/>
</dbReference>
<feature type="domain" description="Oxidoreductase molybdopterin-binding" evidence="2">
    <location>
        <begin position="120"/>
        <end position="277"/>
    </location>
</feature>
<protein>
    <submittedName>
        <fullName evidence="3">Sulfoxide reductase catalytic subunit YedY</fullName>
        <ecNumber evidence="3">1.8.-.-</ecNumber>
    </submittedName>
</protein>
<dbReference type="SUPFAM" id="SSF56524">
    <property type="entry name" value="Oxidoreductase molybdopterin-binding domain"/>
    <property type="match status" value="1"/>
</dbReference>